<protein>
    <recommendedName>
        <fullName evidence="4">TNase-like domain-containing protein</fullName>
    </recommendedName>
</protein>
<dbReference type="GO" id="GO:0003676">
    <property type="term" value="F:nucleic acid binding"/>
    <property type="evidence" value="ECO:0007669"/>
    <property type="project" value="InterPro"/>
</dbReference>
<dbReference type="STRING" id="1714354.BLL40_05560"/>
<evidence type="ECO:0000313" key="3">
    <source>
        <dbReference type="Proteomes" id="UP000186524"/>
    </source>
</evidence>
<dbReference type="AlphaFoldDB" id="A0A1Q5P477"/>
<dbReference type="EMBL" id="MRWQ01000005">
    <property type="protein sequence ID" value="OKL37054.1"/>
    <property type="molecule type" value="Genomic_DNA"/>
</dbReference>
<evidence type="ECO:0000256" key="1">
    <source>
        <dbReference type="SAM" id="MobiDB-lite"/>
    </source>
</evidence>
<dbReference type="PROSITE" id="PS01123">
    <property type="entry name" value="TNASE_1"/>
    <property type="match status" value="1"/>
</dbReference>
<dbReference type="InterPro" id="IPR002071">
    <property type="entry name" value="Thermonucl_AS"/>
</dbReference>
<keyword evidence="3" id="KW-1185">Reference proteome</keyword>
<dbReference type="RefSeq" id="WP_073710935.1">
    <property type="nucleotide sequence ID" value="NZ_MRWQ01000005.1"/>
</dbReference>
<evidence type="ECO:0008006" key="4">
    <source>
        <dbReference type="Google" id="ProtNLM"/>
    </source>
</evidence>
<dbReference type="GO" id="GO:0004518">
    <property type="term" value="F:nuclease activity"/>
    <property type="evidence" value="ECO:0007669"/>
    <property type="project" value="InterPro"/>
</dbReference>
<evidence type="ECO:0000313" key="2">
    <source>
        <dbReference type="EMBL" id="OKL37054.1"/>
    </source>
</evidence>
<gene>
    <name evidence="2" type="ORF">BLL40_05560</name>
</gene>
<dbReference type="OrthoDB" id="4376109at2"/>
<comment type="caution">
    <text evidence="2">The sequence shown here is derived from an EMBL/GenBank/DDBJ whole genome shotgun (WGS) entry which is preliminary data.</text>
</comment>
<reference evidence="2 3" key="1">
    <citation type="submission" date="2016-12" db="EMBL/GenBank/DDBJ databases">
        <title>Domibacillus sp. SAOS 44 whole genome sequencing.</title>
        <authorList>
            <person name="Verma A."/>
            <person name="Krishnamurthi S."/>
        </authorList>
    </citation>
    <scope>NUCLEOTIDE SEQUENCE [LARGE SCALE GENOMIC DNA]</scope>
    <source>
        <strain evidence="2 3">SAOS 44</strain>
    </source>
</reference>
<accession>A0A1Q5P477</accession>
<dbReference type="Proteomes" id="UP000186524">
    <property type="component" value="Unassembled WGS sequence"/>
</dbReference>
<feature type="compositionally biased region" description="Basic and acidic residues" evidence="1">
    <location>
        <begin position="29"/>
        <end position="55"/>
    </location>
</feature>
<dbReference type="Gene3D" id="2.40.50.90">
    <property type="match status" value="1"/>
</dbReference>
<dbReference type="InterPro" id="IPR035437">
    <property type="entry name" value="SNase_OB-fold_sf"/>
</dbReference>
<feature type="region of interest" description="Disordered" evidence="1">
    <location>
        <begin position="20"/>
        <end position="64"/>
    </location>
</feature>
<name>A0A1Q5P477_9BACI</name>
<organism evidence="2 3">
    <name type="scientific">Domibacillus mangrovi</name>
    <dbReference type="NCBI Taxonomy" id="1714354"/>
    <lineage>
        <taxon>Bacteria</taxon>
        <taxon>Bacillati</taxon>
        <taxon>Bacillota</taxon>
        <taxon>Bacilli</taxon>
        <taxon>Bacillales</taxon>
        <taxon>Bacillaceae</taxon>
        <taxon>Domibacillus</taxon>
    </lineage>
</organism>
<dbReference type="SUPFAM" id="SSF50199">
    <property type="entry name" value="Staphylococcal nuclease"/>
    <property type="match status" value="1"/>
</dbReference>
<proteinExistence type="predicted"/>
<sequence length="124" mass="13697">MVVAAGIFLLLIPPSFSDSKNVNEVSQEQQKKQEELDEKEKALKEREKDLAAKETELEEQEDAMAATPVSIEVFTLPDGLIAATVNSVVDGDTIKVTIDGKKETVRLILIDTPETKHPQISELH</sequence>